<evidence type="ECO:0000313" key="3">
    <source>
        <dbReference type="EMBL" id="KIO46044.1"/>
    </source>
</evidence>
<keyword evidence="6" id="KW-1185">Reference proteome</keyword>
<dbReference type="SUPFAM" id="SSF56925">
    <property type="entry name" value="OMPA-like"/>
    <property type="match status" value="1"/>
</dbReference>
<sequence>MRKLLFISLILFGLSPLVKGQMLNLNYQMSVPIGKINDFTGKMSFRGIDLEYHYFLSEQFSIGGMVGWNTFYKNKGVQTADFYFKGNSDIHTITGHQYRYVNTVPIMAIGRYWFTESNTLFRPYFGIGIGTSWTELKLDVGQFSSTESRWQFAFAPEIGTLIELNDQFAFNLGFRYSYGTKAGNGRIPATQSFAISVGIVLQGVN</sequence>
<dbReference type="AlphaFoldDB" id="A0A0C3RIY6"/>
<dbReference type="Pfam" id="PF13505">
    <property type="entry name" value="OMP_b-brl"/>
    <property type="match status" value="1"/>
</dbReference>
<dbReference type="Gene3D" id="2.40.160.20">
    <property type="match status" value="1"/>
</dbReference>
<evidence type="ECO:0000259" key="2">
    <source>
        <dbReference type="Pfam" id="PF13505"/>
    </source>
</evidence>
<reference evidence="3 6" key="1">
    <citation type="submission" date="2014-07" db="EMBL/GenBank/DDBJ databases">
        <title>Porphyromonadaceae bacterium OUH 308042 = ATCC BAA-2681 = DSM 28342 draft genome.</title>
        <authorList>
            <person name="Sydenham T.V."/>
            <person name="Hasman H."/>
            <person name="Justensen U.S."/>
        </authorList>
    </citation>
    <scope>NUCLEOTIDE SEQUENCE [LARGE SCALE GENOMIC DNA]</scope>
    <source>
        <strain evidence="3 6">OUH 308042</strain>
    </source>
</reference>
<name>A0A0C3RIY6_9PORP</name>
<dbReference type="RefSeq" id="WP_041501898.1">
    <property type="nucleotide sequence ID" value="NZ_JPIT01000006.1"/>
</dbReference>
<reference evidence="4 5" key="2">
    <citation type="submission" date="2014-07" db="EMBL/GenBank/DDBJ databases">
        <title>Porphyromonadaceae bacterium OUH 334697 = ATCC BAA-2682 = DSM 28341 draft genome.</title>
        <authorList>
            <person name="Sydenham T.V."/>
            <person name="Hasman H."/>
            <person name="Justesen U.S."/>
        </authorList>
    </citation>
    <scope>NUCLEOTIDE SEQUENCE [LARGE SCALE GENOMIC DNA]</scope>
    <source>
        <strain evidence="4 5">OUH 334697</strain>
    </source>
</reference>
<evidence type="ECO:0000313" key="5">
    <source>
        <dbReference type="Proteomes" id="UP000031937"/>
    </source>
</evidence>
<accession>A0A0C3RIY6</accession>
<evidence type="ECO:0000313" key="4">
    <source>
        <dbReference type="EMBL" id="KIO47414.1"/>
    </source>
</evidence>
<dbReference type="InterPro" id="IPR027385">
    <property type="entry name" value="Beta-barrel_OMP"/>
</dbReference>
<gene>
    <name evidence="3" type="ORF">BA92_02950</name>
    <name evidence="4" type="ORF">IE90_00115</name>
</gene>
<protein>
    <recommendedName>
        <fullName evidence="2">Outer membrane protein beta-barrel domain-containing protein</fullName>
    </recommendedName>
</protein>
<dbReference type="Proteomes" id="UP000031937">
    <property type="component" value="Unassembled WGS sequence"/>
</dbReference>
<evidence type="ECO:0000256" key="1">
    <source>
        <dbReference type="ARBA" id="ARBA00022729"/>
    </source>
</evidence>
<proteinExistence type="predicted"/>
<keyword evidence="1" id="KW-0732">Signal</keyword>
<organism evidence="3 6">
    <name type="scientific">Sanguibacteroides justesenii</name>
    <dbReference type="NCBI Taxonomy" id="1547597"/>
    <lineage>
        <taxon>Bacteria</taxon>
        <taxon>Pseudomonadati</taxon>
        <taxon>Bacteroidota</taxon>
        <taxon>Bacteroidia</taxon>
        <taxon>Bacteroidales</taxon>
        <taxon>Porphyromonadaceae</taxon>
        <taxon>Sanguibacteroides</taxon>
    </lineage>
</organism>
<dbReference type="Proteomes" id="UP000031980">
    <property type="component" value="Unassembled WGS sequence"/>
</dbReference>
<dbReference type="EMBL" id="JPIU01000036">
    <property type="protein sequence ID" value="KIO46044.1"/>
    <property type="molecule type" value="Genomic_DNA"/>
</dbReference>
<dbReference type="InterPro" id="IPR011250">
    <property type="entry name" value="OMP/PagP_B-barrel"/>
</dbReference>
<dbReference type="OrthoDB" id="1094316at2"/>
<comment type="caution">
    <text evidence="3">The sequence shown here is derived from an EMBL/GenBank/DDBJ whole genome shotgun (WGS) entry which is preliminary data.</text>
</comment>
<dbReference type="EMBL" id="JPIT01000006">
    <property type="protein sequence ID" value="KIO47414.1"/>
    <property type="molecule type" value="Genomic_DNA"/>
</dbReference>
<evidence type="ECO:0000313" key="6">
    <source>
        <dbReference type="Proteomes" id="UP000031980"/>
    </source>
</evidence>
<feature type="domain" description="Outer membrane protein beta-barrel" evidence="2">
    <location>
        <begin position="27"/>
        <end position="198"/>
    </location>
</feature>